<dbReference type="Proteomes" id="UP000078597">
    <property type="component" value="Unassembled WGS sequence"/>
</dbReference>
<accession>A0A1A8WRT5</accession>
<sequence length="131" mass="15457">MDLAVLKNDKNLSFSSINKIVDDIYNDNLNFLLKKNKNELERKEIDQFSYNIEALLNSLDEEGLRLHEERNKMKETFQTIGFTNVIWAQQLKNVKKSIKKTEQYIEKKVSGELFEDSHKTFEAIKKDIDNL</sequence>
<dbReference type="AlphaFoldDB" id="A0A1A8WRT5"/>
<name>A0A1A8WRT5_PLAMA</name>
<dbReference type="VEuPathDB" id="PlasmoDB:PmUG01_11056400"/>
<protein>
    <submittedName>
        <fullName evidence="1">Uncharacterized protein</fullName>
    </submittedName>
</protein>
<gene>
    <name evidence="1" type="ORF">PMALA_043820</name>
</gene>
<evidence type="ECO:0000313" key="1">
    <source>
        <dbReference type="EMBL" id="SBS94575.1"/>
    </source>
</evidence>
<organism evidence="1 2">
    <name type="scientific">Plasmodium malariae</name>
    <dbReference type="NCBI Taxonomy" id="5858"/>
    <lineage>
        <taxon>Eukaryota</taxon>
        <taxon>Sar</taxon>
        <taxon>Alveolata</taxon>
        <taxon>Apicomplexa</taxon>
        <taxon>Aconoidasida</taxon>
        <taxon>Haemosporida</taxon>
        <taxon>Plasmodiidae</taxon>
        <taxon>Plasmodium</taxon>
        <taxon>Plasmodium (Plasmodium)</taxon>
    </lineage>
</organism>
<dbReference type="EMBL" id="FLQW01002939">
    <property type="protein sequence ID" value="SBS94575.1"/>
    <property type="molecule type" value="Genomic_DNA"/>
</dbReference>
<reference evidence="2" key="1">
    <citation type="submission" date="2016-05" db="EMBL/GenBank/DDBJ databases">
        <authorList>
            <person name="Naeem Raeece"/>
        </authorList>
    </citation>
    <scope>NUCLEOTIDE SEQUENCE [LARGE SCALE GENOMIC DNA]</scope>
</reference>
<proteinExistence type="predicted"/>
<evidence type="ECO:0000313" key="2">
    <source>
        <dbReference type="Proteomes" id="UP000078597"/>
    </source>
</evidence>